<name>A0A1R3HZ55_COCAP</name>
<dbReference type="AlphaFoldDB" id="A0A1R3HZ55"/>
<proteinExistence type="predicted"/>
<evidence type="ECO:0000313" key="2">
    <source>
        <dbReference type="Proteomes" id="UP000188268"/>
    </source>
</evidence>
<evidence type="ECO:0000313" key="1">
    <source>
        <dbReference type="EMBL" id="OMO75569.1"/>
    </source>
</evidence>
<feature type="non-terminal residue" evidence="1">
    <location>
        <position position="1"/>
    </location>
</feature>
<comment type="caution">
    <text evidence="1">The sequence shown here is derived from an EMBL/GenBank/DDBJ whole genome shotgun (WGS) entry which is preliminary data.</text>
</comment>
<organism evidence="1 2">
    <name type="scientific">Corchorus capsularis</name>
    <name type="common">Jute</name>
    <dbReference type="NCBI Taxonomy" id="210143"/>
    <lineage>
        <taxon>Eukaryota</taxon>
        <taxon>Viridiplantae</taxon>
        <taxon>Streptophyta</taxon>
        <taxon>Embryophyta</taxon>
        <taxon>Tracheophyta</taxon>
        <taxon>Spermatophyta</taxon>
        <taxon>Magnoliopsida</taxon>
        <taxon>eudicotyledons</taxon>
        <taxon>Gunneridae</taxon>
        <taxon>Pentapetalae</taxon>
        <taxon>rosids</taxon>
        <taxon>malvids</taxon>
        <taxon>Malvales</taxon>
        <taxon>Malvaceae</taxon>
        <taxon>Grewioideae</taxon>
        <taxon>Apeibeae</taxon>
        <taxon>Corchorus</taxon>
    </lineage>
</organism>
<gene>
    <name evidence="1" type="ORF">CCACVL1_16129</name>
</gene>
<protein>
    <submittedName>
        <fullName evidence="1">Uncharacterized protein</fullName>
    </submittedName>
</protein>
<dbReference type="EMBL" id="AWWV01011005">
    <property type="protein sequence ID" value="OMO75569.1"/>
    <property type="molecule type" value="Genomic_DNA"/>
</dbReference>
<dbReference type="PANTHER" id="PTHR35707">
    <property type="entry name" value="OS06G0608100 PROTEIN"/>
    <property type="match status" value="1"/>
</dbReference>
<sequence length="89" mass="9889">QLDLQLAFFDFDSGANVMMTLDMTCLKCGVYPSEILPYDLQTPTAGIRKSQLRPLSDEIKAALGNLRAGYSRIIRLCRCVSQVMQSSGR</sequence>
<dbReference type="PANTHER" id="PTHR35707:SF1">
    <property type="entry name" value="SPC7 KINETOCHORE PROTEIN DOMAIN-CONTAINING PROTEIN"/>
    <property type="match status" value="1"/>
</dbReference>
<dbReference type="Proteomes" id="UP000188268">
    <property type="component" value="Unassembled WGS sequence"/>
</dbReference>
<dbReference type="OrthoDB" id="985655at2759"/>
<accession>A0A1R3HZ55</accession>
<keyword evidence="2" id="KW-1185">Reference proteome</keyword>
<reference evidence="1 2" key="1">
    <citation type="submission" date="2013-09" db="EMBL/GenBank/DDBJ databases">
        <title>Corchorus capsularis genome sequencing.</title>
        <authorList>
            <person name="Alam M."/>
            <person name="Haque M.S."/>
            <person name="Islam M.S."/>
            <person name="Emdad E.M."/>
            <person name="Islam M.M."/>
            <person name="Ahmed B."/>
            <person name="Halim A."/>
            <person name="Hossen Q.M.M."/>
            <person name="Hossain M.Z."/>
            <person name="Ahmed R."/>
            <person name="Khan M.M."/>
            <person name="Islam R."/>
            <person name="Rashid M.M."/>
            <person name="Khan S.A."/>
            <person name="Rahman M.S."/>
            <person name="Alam M."/>
        </authorList>
    </citation>
    <scope>NUCLEOTIDE SEQUENCE [LARGE SCALE GENOMIC DNA]</scope>
    <source>
        <strain evidence="2">cv. CVL-1</strain>
        <tissue evidence="1">Whole seedling</tissue>
    </source>
</reference>
<dbReference type="Gramene" id="OMO75569">
    <property type="protein sequence ID" value="OMO75569"/>
    <property type="gene ID" value="CCACVL1_16129"/>
</dbReference>